<accession>A0ABU2V1K5</accession>
<dbReference type="EMBL" id="JAVREZ010000001">
    <property type="protein sequence ID" value="MDT0479434.1"/>
    <property type="molecule type" value="Genomic_DNA"/>
</dbReference>
<evidence type="ECO:0000256" key="1">
    <source>
        <dbReference type="ARBA" id="ARBA00023015"/>
    </source>
</evidence>
<dbReference type="InterPro" id="IPR036390">
    <property type="entry name" value="WH_DNA-bd_sf"/>
</dbReference>
<sequence>MRRARTPDPRVCSIDAAMRILGEKWALLALREIAFGVRRFDDIVFNTGAARNILASRLKSLEAAGVITRQQYESSPARYEYGLSEAGDQLITILHTIRDWGDRYARTDPENIVTFRHSCGAVLHPETHCAACGEVLGPSSVITADRDVHQSDLAVPGAGQA</sequence>
<dbReference type="InterPro" id="IPR002577">
    <property type="entry name" value="HTH_HxlR"/>
</dbReference>
<dbReference type="Proteomes" id="UP001183824">
    <property type="component" value="Unassembled WGS sequence"/>
</dbReference>
<evidence type="ECO:0000313" key="5">
    <source>
        <dbReference type="EMBL" id="MDT0479434.1"/>
    </source>
</evidence>
<name>A0ABU2V1K5_9ACTN</name>
<comment type="caution">
    <text evidence="5">The sequence shown here is derived from an EMBL/GenBank/DDBJ whole genome shotgun (WGS) entry which is preliminary data.</text>
</comment>
<evidence type="ECO:0000256" key="2">
    <source>
        <dbReference type="ARBA" id="ARBA00023125"/>
    </source>
</evidence>
<dbReference type="RefSeq" id="WP_311712803.1">
    <property type="nucleotide sequence ID" value="NZ_JAVREZ010000001.1"/>
</dbReference>
<keyword evidence="1" id="KW-0805">Transcription regulation</keyword>
<proteinExistence type="predicted"/>
<evidence type="ECO:0000313" key="6">
    <source>
        <dbReference type="Proteomes" id="UP001183824"/>
    </source>
</evidence>
<dbReference type="Pfam" id="PF01638">
    <property type="entry name" value="HxlR"/>
    <property type="match status" value="1"/>
</dbReference>
<reference evidence="6" key="1">
    <citation type="submission" date="2023-07" db="EMBL/GenBank/DDBJ databases">
        <title>30 novel species of actinomycetes from the DSMZ collection.</title>
        <authorList>
            <person name="Nouioui I."/>
        </authorList>
    </citation>
    <scope>NUCLEOTIDE SEQUENCE [LARGE SCALE GENOMIC DNA]</scope>
    <source>
        <strain evidence="6">DSM 41640</strain>
    </source>
</reference>
<feature type="domain" description="HTH hxlR-type" evidence="4">
    <location>
        <begin position="12"/>
        <end position="109"/>
    </location>
</feature>
<gene>
    <name evidence="5" type="ORF">RNB18_04405</name>
</gene>
<dbReference type="Gene3D" id="1.10.10.10">
    <property type="entry name" value="Winged helix-like DNA-binding domain superfamily/Winged helix DNA-binding domain"/>
    <property type="match status" value="1"/>
</dbReference>
<dbReference type="InterPro" id="IPR036388">
    <property type="entry name" value="WH-like_DNA-bd_sf"/>
</dbReference>
<organism evidence="5 6">
    <name type="scientific">Streptomyces doebereineriae</name>
    <dbReference type="NCBI Taxonomy" id="3075528"/>
    <lineage>
        <taxon>Bacteria</taxon>
        <taxon>Bacillati</taxon>
        <taxon>Actinomycetota</taxon>
        <taxon>Actinomycetes</taxon>
        <taxon>Kitasatosporales</taxon>
        <taxon>Streptomycetaceae</taxon>
        <taxon>Streptomyces</taxon>
    </lineage>
</organism>
<keyword evidence="2" id="KW-0238">DNA-binding</keyword>
<keyword evidence="3" id="KW-0804">Transcription</keyword>
<protein>
    <submittedName>
        <fullName evidence="5">Helix-turn-helix domain-containing protein</fullName>
    </submittedName>
</protein>
<dbReference type="PANTHER" id="PTHR33204:SF18">
    <property type="entry name" value="TRANSCRIPTIONAL REGULATORY PROTEIN"/>
    <property type="match status" value="1"/>
</dbReference>
<evidence type="ECO:0000256" key="3">
    <source>
        <dbReference type="ARBA" id="ARBA00023163"/>
    </source>
</evidence>
<keyword evidence="6" id="KW-1185">Reference proteome</keyword>
<dbReference type="PROSITE" id="PS51118">
    <property type="entry name" value="HTH_HXLR"/>
    <property type="match status" value="1"/>
</dbReference>
<dbReference type="SUPFAM" id="SSF46785">
    <property type="entry name" value="Winged helix' DNA-binding domain"/>
    <property type="match status" value="1"/>
</dbReference>
<dbReference type="PANTHER" id="PTHR33204">
    <property type="entry name" value="TRANSCRIPTIONAL REGULATOR, MARR FAMILY"/>
    <property type="match status" value="1"/>
</dbReference>
<evidence type="ECO:0000259" key="4">
    <source>
        <dbReference type="PROSITE" id="PS51118"/>
    </source>
</evidence>